<dbReference type="Proteomes" id="UP001189429">
    <property type="component" value="Unassembled WGS sequence"/>
</dbReference>
<name>A0ABN9XF71_9DINO</name>
<dbReference type="EMBL" id="CAUYUJ010020459">
    <property type="protein sequence ID" value="CAK0898314.1"/>
    <property type="molecule type" value="Genomic_DNA"/>
</dbReference>
<gene>
    <name evidence="2" type="ORF">PCOR1329_LOCUS76217</name>
</gene>
<sequence>MGESEGGPAPCGEFSCCKCELVLPLTEKDTSDDKKNKTQCKLCKRAYKALTRRWQKNKKLQAWWNSKSKDAQIEWYQTARRDNVDKIGNQELKLDLEMIETKGTESRRRVHHKPFDQYKKDLFMEGFSTLIAQQNEFRRRAQDPKYMVRKIGGEYHIGEYMGVVEDDLHGQLAVNKVRSTAKQFTSAEELAEERERLQGLFQEAGSAITETSSSVGVGSVTENVLGDMPQSWIAGFIEEGEASSMPDSCRIFDLFHKDLESKREQVERELEEAFEAEMFEGPQKYVDPLIARSTLSEAIEKAKGKASSLHDSADEHERTVTIDELKQRLGLGEAALEGDWAELVKRMEVAKKESEKAKDELITSGDEMLESAKGNPDFDFANAKTTLKQLVADYTKPEGAYRRFKKTISDSQRSISKQLATELRTSTAKPPKARADLGTGGSGGAESAKSFADILGAYFTSVHESPAGCTSSFQEADWQRGALIVGTEFEAKVTQAAVSLTALGYIKELRGDIDMGSACPMSVGRSFQHLVKKDVMGVQSFVAKPDSGHVGILPFGCSEIRAITNGQELVVGIPHPSDNDLAKFEDSFKKMGPMAMQQYLQQHASFAMVGKVSSIMVLPAGFVYVMFRPVLTAGFRWSIWPAAWNDECKRILRSVCGAMDALPGLEETKFRQWRSFLYECLDLQSIVSQQAGPANGGVLLDEGQPVEAAGEPADAAAPAAPSQTCEQPAPGGLAGPAAAARAPTGPAAAAAEAAAPPVDPAAGAKSQLAEKRQRVAEISGGHGAGEAPTKRSRQAAPAAPAVRGKLVFPRTTPVGGEIADQLEAKTTIN</sequence>
<feature type="compositionally biased region" description="Low complexity" evidence="1">
    <location>
        <begin position="708"/>
        <end position="721"/>
    </location>
</feature>
<evidence type="ECO:0000313" key="2">
    <source>
        <dbReference type="EMBL" id="CAK0898314.1"/>
    </source>
</evidence>
<comment type="caution">
    <text evidence="2">The sequence shown here is derived from an EMBL/GenBank/DDBJ whole genome shotgun (WGS) entry which is preliminary data.</text>
</comment>
<protein>
    <submittedName>
        <fullName evidence="2">Uncharacterized protein</fullName>
    </submittedName>
</protein>
<accession>A0ABN9XF71</accession>
<feature type="compositionally biased region" description="Low complexity" evidence="1">
    <location>
        <begin position="728"/>
        <end position="764"/>
    </location>
</feature>
<organism evidence="2 3">
    <name type="scientific">Prorocentrum cordatum</name>
    <dbReference type="NCBI Taxonomy" id="2364126"/>
    <lineage>
        <taxon>Eukaryota</taxon>
        <taxon>Sar</taxon>
        <taxon>Alveolata</taxon>
        <taxon>Dinophyceae</taxon>
        <taxon>Prorocentrales</taxon>
        <taxon>Prorocentraceae</taxon>
        <taxon>Prorocentrum</taxon>
    </lineage>
</organism>
<feature type="region of interest" description="Disordered" evidence="1">
    <location>
        <begin position="422"/>
        <end position="443"/>
    </location>
</feature>
<feature type="region of interest" description="Disordered" evidence="1">
    <location>
        <begin position="708"/>
        <end position="801"/>
    </location>
</feature>
<reference evidence="2" key="1">
    <citation type="submission" date="2023-10" db="EMBL/GenBank/DDBJ databases">
        <authorList>
            <person name="Chen Y."/>
            <person name="Shah S."/>
            <person name="Dougan E. K."/>
            <person name="Thang M."/>
            <person name="Chan C."/>
        </authorList>
    </citation>
    <scope>NUCLEOTIDE SEQUENCE [LARGE SCALE GENOMIC DNA]</scope>
</reference>
<keyword evidence="3" id="KW-1185">Reference proteome</keyword>
<evidence type="ECO:0000313" key="3">
    <source>
        <dbReference type="Proteomes" id="UP001189429"/>
    </source>
</evidence>
<evidence type="ECO:0000256" key="1">
    <source>
        <dbReference type="SAM" id="MobiDB-lite"/>
    </source>
</evidence>
<proteinExistence type="predicted"/>